<dbReference type="PROSITE" id="PS50883">
    <property type="entry name" value="EAL"/>
    <property type="match status" value="1"/>
</dbReference>
<evidence type="ECO:0000313" key="4">
    <source>
        <dbReference type="EMBL" id="MDP9902269.1"/>
    </source>
</evidence>
<dbReference type="PROSITE" id="PS50925">
    <property type="entry name" value="BLUF"/>
    <property type="match status" value="1"/>
</dbReference>
<dbReference type="Pfam" id="PF00563">
    <property type="entry name" value="EAL"/>
    <property type="match status" value="1"/>
</dbReference>
<dbReference type="PANTHER" id="PTHR33121">
    <property type="entry name" value="CYCLIC DI-GMP PHOSPHODIESTERASE PDEF"/>
    <property type="match status" value="1"/>
</dbReference>
<dbReference type="SUPFAM" id="SSF141868">
    <property type="entry name" value="EAL domain-like"/>
    <property type="match status" value="1"/>
</dbReference>
<reference evidence="4 5" key="1">
    <citation type="submission" date="2023-07" db="EMBL/GenBank/DDBJ databases">
        <title>Sorghum-associated microbial communities from plants grown in Nebraska, USA.</title>
        <authorList>
            <person name="Schachtman D."/>
        </authorList>
    </citation>
    <scope>NUCLEOTIDE SEQUENCE [LARGE SCALE GENOMIC DNA]</scope>
    <source>
        <strain evidence="4 5">DS1607</strain>
    </source>
</reference>
<evidence type="ECO:0000259" key="2">
    <source>
        <dbReference type="PROSITE" id="PS50883"/>
    </source>
</evidence>
<keyword evidence="5" id="KW-1185">Reference proteome</keyword>
<evidence type="ECO:0000259" key="3">
    <source>
        <dbReference type="PROSITE" id="PS50925"/>
    </source>
</evidence>
<name>A0ABT9SEF4_9BURK</name>
<dbReference type="InterPro" id="IPR001633">
    <property type="entry name" value="EAL_dom"/>
</dbReference>
<dbReference type="InterPro" id="IPR007024">
    <property type="entry name" value="BLUF_domain"/>
</dbReference>
<organism evidence="4 5">
    <name type="scientific">Variovorax ginsengisoli</name>
    <dbReference type="NCBI Taxonomy" id="363844"/>
    <lineage>
        <taxon>Bacteria</taxon>
        <taxon>Pseudomonadati</taxon>
        <taxon>Pseudomonadota</taxon>
        <taxon>Betaproteobacteria</taxon>
        <taxon>Burkholderiales</taxon>
        <taxon>Comamonadaceae</taxon>
        <taxon>Variovorax</taxon>
    </lineage>
</organism>
<protein>
    <submittedName>
        <fullName evidence="4">EAL domain-containing protein (Putative c-di-GMP-specific phosphodiesterase class I)</fullName>
    </submittedName>
</protein>
<accession>A0ABT9SEF4</accession>
<dbReference type="SUPFAM" id="SSF54975">
    <property type="entry name" value="Acylphosphatase/BLUF domain-like"/>
    <property type="match status" value="1"/>
</dbReference>
<gene>
    <name evidence="4" type="ORF">J2W36_004546</name>
</gene>
<feature type="domain" description="BLUF" evidence="3">
    <location>
        <begin position="4"/>
        <end position="95"/>
    </location>
</feature>
<evidence type="ECO:0000313" key="5">
    <source>
        <dbReference type="Proteomes" id="UP001226867"/>
    </source>
</evidence>
<comment type="caution">
    <text evidence="4">The sequence shown here is derived from an EMBL/GenBank/DDBJ whole genome shotgun (WGS) entry which is preliminary data.</text>
</comment>
<dbReference type="PANTHER" id="PTHR33121:SF15">
    <property type="entry name" value="BLUE LIGHT- AND TEMPERATURE-REGULATED ANTIREPRESSOR BLUF"/>
    <property type="match status" value="1"/>
</dbReference>
<sequence length="435" mass="48029">MPALIHIIYASRATSPFDTAALHELARKASRSNERAGLTGLLLHEEGNFLQVLEGPPAAVEAKYAKILQDQRHHAGVRIVREAVDKRTFSEWSMAFTEMTRSELCAIDGVGDFFARGAGFTQLDRERALRVMHAFANGRWRQKIVERAARSSQRGPHASTGGGEGVLPAPPLRHVSPMGVSYAFQPIVDSFACEVVSYEALIRGARGESAFQVLSAVPPAELYRFDAEGRVAAIEMASRLGIRCDLNLNFLPQSAFVSQAMIESTVEAALRFNISLDRIVIEVTESEAIQDHRRFADLISTYRRQGVKVAIDDFGAGHSGLNLLADFQPDQIKVDIALVRRIEADAPRQSIVRAIVGLCHELRIDVIAEGIESLEELRWLEGEGLCLFQGYLFAKPGFEHLPTAVFPERPLPRNLLLNAYSKYAQAMNLWPGTAA</sequence>
<dbReference type="InterPro" id="IPR050706">
    <property type="entry name" value="Cyclic-di-GMP_PDE-like"/>
</dbReference>
<dbReference type="SMART" id="SM00052">
    <property type="entry name" value="EAL"/>
    <property type="match status" value="1"/>
</dbReference>
<dbReference type="EMBL" id="JAUSRO010000017">
    <property type="protein sequence ID" value="MDP9902269.1"/>
    <property type="molecule type" value="Genomic_DNA"/>
</dbReference>
<feature type="domain" description="EAL" evidence="2">
    <location>
        <begin position="164"/>
        <end position="410"/>
    </location>
</feature>
<dbReference type="InterPro" id="IPR035919">
    <property type="entry name" value="EAL_sf"/>
</dbReference>
<dbReference type="SMART" id="SM01034">
    <property type="entry name" value="BLUF"/>
    <property type="match status" value="1"/>
</dbReference>
<dbReference type="Proteomes" id="UP001226867">
    <property type="component" value="Unassembled WGS sequence"/>
</dbReference>
<dbReference type="InterPro" id="IPR036046">
    <property type="entry name" value="Acylphosphatase-like_dom_sf"/>
</dbReference>
<evidence type="ECO:0000256" key="1">
    <source>
        <dbReference type="SAM" id="MobiDB-lite"/>
    </source>
</evidence>
<proteinExistence type="predicted"/>
<dbReference type="Gene3D" id="3.20.20.450">
    <property type="entry name" value="EAL domain"/>
    <property type="match status" value="1"/>
</dbReference>
<feature type="region of interest" description="Disordered" evidence="1">
    <location>
        <begin position="147"/>
        <end position="168"/>
    </location>
</feature>
<dbReference type="CDD" id="cd01948">
    <property type="entry name" value="EAL"/>
    <property type="match status" value="1"/>
</dbReference>
<dbReference type="Gene3D" id="3.30.70.100">
    <property type="match status" value="1"/>
</dbReference>
<dbReference type="RefSeq" id="WP_307692022.1">
    <property type="nucleotide sequence ID" value="NZ_JAUSRO010000017.1"/>
</dbReference>
<dbReference type="Pfam" id="PF04940">
    <property type="entry name" value="BLUF"/>
    <property type="match status" value="1"/>
</dbReference>